<name>A0A382S7U5_9ZZZZ</name>
<sequence length="213" mass="24284">MKISLGKYEMEIIHHDPKVYTIMGVITSEECFHFREISADFMKRSLVSSLDEKKEKKGALDQRRTSSNCWVKHNYSSITMAVAKRISELIQMPIENAESFQVLHYASTQEYQPHMDTFDSNTEMGRSYLGKSGQRIVTVLGYLNDVEEGGETEFPNIKKKVNPALGKIAVFHDCHEGTDTPHSGSLHGASPVLSGEKWAFNLWFRKNKVEEEH</sequence>
<organism evidence="7">
    <name type="scientific">marine metagenome</name>
    <dbReference type="NCBI Taxonomy" id="408172"/>
    <lineage>
        <taxon>unclassified sequences</taxon>
        <taxon>metagenomes</taxon>
        <taxon>ecological metagenomes</taxon>
    </lineage>
</organism>
<accession>A0A382S7U5</accession>
<dbReference type="InterPro" id="IPR005123">
    <property type="entry name" value="Oxoglu/Fe-dep_dioxygenase_dom"/>
</dbReference>
<dbReference type="SMART" id="SM00702">
    <property type="entry name" value="P4Hc"/>
    <property type="match status" value="1"/>
</dbReference>
<protein>
    <recommendedName>
        <fullName evidence="6">Fe2OG dioxygenase domain-containing protein</fullName>
    </recommendedName>
</protein>
<evidence type="ECO:0000313" key="7">
    <source>
        <dbReference type="EMBL" id="SVD05495.1"/>
    </source>
</evidence>
<evidence type="ECO:0000256" key="4">
    <source>
        <dbReference type="ARBA" id="ARBA00023002"/>
    </source>
</evidence>
<evidence type="ECO:0000256" key="3">
    <source>
        <dbReference type="ARBA" id="ARBA00022964"/>
    </source>
</evidence>
<gene>
    <name evidence="7" type="ORF">METZ01_LOCUS358349</name>
</gene>
<keyword evidence="2" id="KW-0479">Metal-binding</keyword>
<dbReference type="Gene3D" id="2.60.120.620">
    <property type="entry name" value="q2cbj1_9rhob like domain"/>
    <property type="match status" value="1"/>
</dbReference>
<dbReference type="Pfam" id="PF13640">
    <property type="entry name" value="2OG-FeII_Oxy_3"/>
    <property type="match status" value="1"/>
</dbReference>
<comment type="cofactor">
    <cofactor evidence="1">
        <name>L-ascorbate</name>
        <dbReference type="ChEBI" id="CHEBI:38290"/>
    </cofactor>
</comment>
<dbReference type="EMBL" id="UINC01126789">
    <property type="protein sequence ID" value="SVD05495.1"/>
    <property type="molecule type" value="Genomic_DNA"/>
</dbReference>
<reference evidence="7" key="1">
    <citation type="submission" date="2018-05" db="EMBL/GenBank/DDBJ databases">
        <authorList>
            <person name="Lanie J.A."/>
            <person name="Ng W.-L."/>
            <person name="Kazmierczak K.M."/>
            <person name="Andrzejewski T.M."/>
            <person name="Davidsen T.M."/>
            <person name="Wayne K.J."/>
            <person name="Tettelin H."/>
            <person name="Glass J.I."/>
            <person name="Rusch D."/>
            <person name="Podicherti R."/>
            <person name="Tsui H.-C.T."/>
            <person name="Winkler M.E."/>
        </authorList>
    </citation>
    <scope>NUCLEOTIDE SEQUENCE</scope>
</reference>
<evidence type="ECO:0000259" key="6">
    <source>
        <dbReference type="PROSITE" id="PS51471"/>
    </source>
</evidence>
<feature type="domain" description="Fe2OG dioxygenase" evidence="6">
    <location>
        <begin position="96"/>
        <end position="206"/>
    </location>
</feature>
<dbReference type="PANTHER" id="PTHR10869:SF246">
    <property type="entry name" value="TRANSMEMBRANE PROLYL 4-HYDROXYLASE"/>
    <property type="match status" value="1"/>
</dbReference>
<keyword evidence="4" id="KW-0560">Oxidoreductase</keyword>
<dbReference type="InterPro" id="IPR006620">
    <property type="entry name" value="Pro_4_hyd_alph"/>
</dbReference>
<dbReference type="InterPro" id="IPR045054">
    <property type="entry name" value="P4HA-like"/>
</dbReference>
<dbReference type="GO" id="GO:0004656">
    <property type="term" value="F:procollagen-proline 4-dioxygenase activity"/>
    <property type="evidence" value="ECO:0007669"/>
    <property type="project" value="TreeGrafter"/>
</dbReference>
<evidence type="ECO:0000256" key="5">
    <source>
        <dbReference type="ARBA" id="ARBA00023004"/>
    </source>
</evidence>
<evidence type="ECO:0000256" key="1">
    <source>
        <dbReference type="ARBA" id="ARBA00001961"/>
    </source>
</evidence>
<keyword evidence="3" id="KW-0223">Dioxygenase</keyword>
<proteinExistence type="predicted"/>
<dbReference type="InterPro" id="IPR044862">
    <property type="entry name" value="Pro_4_hyd_alph_FE2OG_OXY"/>
</dbReference>
<dbReference type="PROSITE" id="PS51471">
    <property type="entry name" value="FE2OG_OXY"/>
    <property type="match status" value="1"/>
</dbReference>
<keyword evidence="5" id="KW-0408">Iron</keyword>
<dbReference type="GO" id="GO:0031418">
    <property type="term" value="F:L-ascorbic acid binding"/>
    <property type="evidence" value="ECO:0007669"/>
    <property type="project" value="InterPro"/>
</dbReference>
<dbReference type="GO" id="GO:0005783">
    <property type="term" value="C:endoplasmic reticulum"/>
    <property type="evidence" value="ECO:0007669"/>
    <property type="project" value="TreeGrafter"/>
</dbReference>
<dbReference type="AlphaFoldDB" id="A0A382S7U5"/>
<evidence type="ECO:0000256" key="2">
    <source>
        <dbReference type="ARBA" id="ARBA00022723"/>
    </source>
</evidence>
<dbReference type="PANTHER" id="PTHR10869">
    <property type="entry name" value="PROLYL 4-HYDROXYLASE ALPHA SUBUNIT"/>
    <property type="match status" value="1"/>
</dbReference>
<dbReference type="GO" id="GO:0005506">
    <property type="term" value="F:iron ion binding"/>
    <property type="evidence" value="ECO:0007669"/>
    <property type="project" value="InterPro"/>
</dbReference>